<dbReference type="Proteomes" id="UP001628179">
    <property type="component" value="Unassembled WGS sequence"/>
</dbReference>
<keyword evidence="3" id="KW-1185">Reference proteome</keyword>
<feature type="region of interest" description="Disordered" evidence="1">
    <location>
        <begin position="137"/>
        <end position="163"/>
    </location>
</feature>
<proteinExistence type="predicted"/>
<feature type="region of interest" description="Disordered" evidence="1">
    <location>
        <begin position="1"/>
        <end position="24"/>
    </location>
</feature>
<accession>A0ABQ0GHT7</accession>
<gene>
    <name evidence="2" type="ORF">MFIFM68171_07533</name>
</gene>
<evidence type="ECO:0000313" key="3">
    <source>
        <dbReference type="Proteomes" id="UP001628179"/>
    </source>
</evidence>
<reference evidence="2 3" key="1">
    <citation type="submission" date="2024-09" db="EMBL/GenBank/DDBJ databases">
        <title>Itraconazole resistance in Madurella fahalii resulting from another homologue of gene encoding cytochrome P450 14-alpha sterol demethylase (CYP51).</title>
        <authorList>
            <person name="Yoshioka I."/>
            <person name="Fahal A.H."/>
            <person name="Kaneko S."/>
            <person name="Yaguchi T."/>
        </authorList>
    </citation>
    <scope>NUCLEOTIDE SEQUENCE [LARGE SCALE GENOMIC DNA]</scope>
    <source>
        <strain evidence="2 3">IFM 68171</strain>
    </source>
</reference>
<evidence type="ECO:0000313" key="2">
    <source>
        <dbReference type="EMBL" id="GAB1317323.1"/>
    </source>
</evidence>
<feature type="region of interest" description="Disordered" evidence="1">
    <location>
        <begin position="86"/>
        <end position="123"/>
    </location>
</feature>
<feature type="compositionally biased region" description="Low complexity" evidence="1">
    <location>
        <begin position="11"/>
        <end position="21"/>
    </location>
</feature>
<feature type="region of interest" description="Disordered" evidence="1">
    <location>
        <begin position="49"/>
        <end position="72"/>
    </location>
</feature>
<organism evidence="2 3">
    <name type="scientific">Madurella fahalii</name>
    <dbReference type="NCBI Taxonomy" id="1157608"/>
    <lineage>
        <taxon>Eukaryota</taxon>
        <taxon>Fungi</taxon>
        <taxon>Dikarya</taxon>
        <taxon>Ascomycota</taxon>
        <taxon>Pezizomycotina</taxon>
        <taxon>Sordariomycetes</taxon>
        <taxon>Sordariomycetidae</taxon>
        <taxon>Sordariales</taxon>
        <taxon>Sordariales incertae sedis</taxon>
        <taxon>Madurella</taxon>
    </lineage>
</organism>
<feature type="compositionally biased region" description="Polar residues" evidence="1">
    <location>
        <begin position="104"/>
        <end position="115"/>
    </location>
</feature>
<feature type="compositionally biased region" description="Low complexity" evidence="1">
    <location>
        <begin position="137"/>
        <end position="156"/>
    </location>
</feature>
<name>A0ABQ0GHT7_9PEZI</name>
<feature type="compositionally biased region" description="Basic and acidic residues" evidence="1">
    <location>
        <begin position="63"/>
        <end position="72"/>
    </location>
</feature>
<dbReference type="RefSeq" id="XP_070919054.1">
    <property type="nucleotide sequence ID" value="XM_071062953.1"/>
</dbReference>
<dbReference type="GeneID" id="98178276"/>
<comment type="caution">
    <text evidence="2">The sequence shown here is derived from an EMBL/GenBank/DDBJ whole genome shotgun (WGS) entry which is preliminary data.</text>
</comment>
<evidence type="ECO:0000256" key="1">
    <source>
        <dbReference type="SAM" id="MobiDB-lite"/>
    </source>
</evidence>
<protein>
    <submittedName>
        <fullName evidence="2">Uncharacterized protein</fullName>
    </submittedName>
</protein>
<sequence length="247" mass="26437">MFLKRKRSDSELSSGSSTFSSMLRPDSNSFNFNAILAMDTSRRGFFSPRLPMPSHLPSRTMKRFRDNRPSDAEVHQHTLNLLYSAQHHHHPQQPQSPPPVNPATPIQPQANTQAQRCGGSGQQRSLHAFWDLPRSSAASTSSASSAASSPDPSPSAVVGRDRPLSTTCEDCGAWLRGSGGNVDACNDDVMMDVVVDDGGYGGFGSLDGDDHTCGACGKAVCFSCSVSNLGEHRRCLVCAGRVEWGAG</sequence>
<dbReference type="EMBL" id="BAAFSV010000004">
    <property type="protein sequence ID" value="GAB1317323.1"/>
    <property type="molecule type" value="Genomic_DNA"/>
</dbReference>